<dbReference type="Proteomes" id="UP000728032">
    <property type="component" value="Unassembled WGS sequence"/>
</dbReference>
<dbReference type="PROSITE" id="PS50077">
    <property type="entry name" value="HEAT_REPEAT"/>
    <property type="match status" value="1"/>
</dbReference>
<dbReference type="EMBL" id="OC917790">
    <property type="protein sequence ID" value="CAD7647996.1"/>
    <property type="molecule type" value="Genomic_DNA"/>
</dbReference>
<organism evidence="8">
    <name type="scientific">Oppiella nova</name>
    <dbReference type="NCBI Taxonomy" id="334625"/>
    <lineage>
        <taxon>Eukaryota</taxon>
        <taxon>Metazoa</taxon>
        <taxon>Ecdysozoa</taxon>
        <taxon>Arthropoda</taxon>
        <taxon>Chelicerata</taxon>
        <taxon>Arachnida</taxon>
        <taxon>Acari</taxon>
        <taxon>Acariformes</taxon>
        <taxon>Sarcoptiformes</taxon>
        <taxon>Oribatida</taxon>
        <taxon>Brachypylina</taxon>
        <taxon>Oppioidea</taxon>
        <taxon>Oppiidae</taxon>
        <taxon>Oppiella</taxon>
    </lineage>
</organism>
<dbReference type="OrthoDB" id="63891at2759"/>
<feature type="domain" description="TOG" evidence="7">
    <location>
        <begin position="972"/>
        <end position="1206"/>
    </location>
</feature>
<dbReference type="GO" id="GO:0005929">
    <property type="term" value="C:cilium"/>
    <property type="evidence" value="ECO:0007669"/>
    <property type="project" value="TreeGrafter"/>
</dbReference>
<protein>
    <recommendedName>
        <fullName evidence="7">TOG domain-containing protein</fullName>
    </recommendedName>
</protein>
<feature type="domain" description="TOG" evidence="7">
    <location>
        <begin position="284"/>
        <end position="529"/>
    </location>
</feature>
<dbReference type="InterPro" id="IPR011989">
    <property type="entry name" value="ARM-like"/>
</dbReference>
<accession>A0A7R9LUA1</accession>
<feature type="region of interest" description="Disordered" evidence="6">
    <location>
        <begin position="811"/>
        <end position="949"/>
    </location>
</feature>
<dbReference type="GO" id="GO:0000226">
    <property type="term" value="P:microtubule cytoskeleton organization"/>
    <property type="evidence" value="ECO:0007669"/>
    <property type="project" value="UniProtKB-ARBA"/>
</dbReference>
<dbReference type="InterPro" id="IPR024395">
    <property type="entry name" value="CLASP_N_dom"/>
</dbReference>
<proteinExistence type="predicted"/>
<dbReference type="GO" id="GO:0005881">
    <property type="term" value="C:cytoplasmic microtubule"/>
    <property type="evidence" value="ECO:0007669"/>
    <property type="project" value="TreeGrafter"/>
</dbReference>
<comment type="subcellular location">
    <subcellularLocation>
        <location evidence="1">Cytoplasm</location>
        <location evidence="1">Cytoskeleton</location>
    </subcellularLocation>
</comment>
<keyword evidence="3" id="KW-0677">Repeat</keyword>
<dbReference type="PANTHER" id="PTHR21567">
    <property type="entry name" value="CLASP"/>
    <property type="match status" value="1"/>
</dbReference>
<feature type="compositionally biased region" description="Basic and acidic residues" evidence="6">
    <location>
        <begin position="869"/>
        <end position="890"/>
    </location>
</feature>
<feature type="repeat" description="HEAT" evidence="5">
    <location>
        <begin position="461"/>
        <end position="499"/>
    </location>
</feature>
<keyword evidence="2" id="KW-0963">Cytoplasm</keyword>
<evidence type="ECO:0000313" key="8">
    <source>
        <dbReference type="EMBL" id="CAD7647996.1"/>
    </source>
</evidence>
<evidence type="ECO:0000313" key="9">
    <source>
        <dbReference type="Proteomes" id="UP000728032"/>
    </source>
</evidence>
<evidence type="ECO:0000256" key="2">
    <source>
        <dbReference type="ARBA" id="ARBA00022490"/>
    </source>
</evidence>
<dbReference type="InterPro" id="IPR021133">
    <property type="entry name" value="HEAT_type_2"/>
</dbReference>
<evidence type="ECO:0000256" key="3">
    <source>
        <dbReference type="ARBA" id="ARBA00022737"/>
    </source>
</evidence>
<sequence length="1235" mass="136798">MATTSQDLFAHTLNTEAHEIAALVRHLAQQPRDKRLDAVKGLRKAVKRSHNVLPSVTQNDFFRLLSALLHDDPHQRPNVTAECLWLVVDVIPFQYNVDHFLAPILAPVVAFLGHESADVRRAALRLLSVHMKYTQNLQKCVKSVVEFGLESDQKEVRRGTVVALPLLFGEEFAHENLFPLADSLGRLLVQSDAALFYPVFLALQRLHSVVGNDSFDEYLRRMSEETQELYRSVLSRNPSADDHRRGSHVLSCLQMLTISLADNSLLEPMHSSKTVSFARADDSSSDQSFDPSLKYGFFAPKVIVKASSAHTEDKVDAIQEVLALIRNAPLHQLAQLLPEMHAFLAHFLSPQLNEQNNFKVTLSALDVIESLVERLKTSMNPFLDALVAILAKRLGDARTVIRDSVIRSFHQLMYTFAPQDILDLLLLQKPSKNPKVREEVVNRVTAAVLTFPRSEFNLPKLCFAISPLLADNRRAVRLAALECLSVLAQALGPHRLAPLMAAVEAIEQSVQMEGLVGALQARLARRQLPRCAADGTVRYVLNPQNFSGWFTAGSDADLEWVMLATPSSTATTPPKALPVGRNGVPSGIPLATIPFDRRRSNGASALPPEDHFSEEEEEDVVEAIGRRKSLAEVNIDKLLTSGQTSEGRSPQMTERPFLSFRGESFQSDVESNDWRRESGDDSLDVWRQYFSEFRAQLAEVAIFGGNEKKRRNSELPLPLPPQPVFAQEIDGFRGQSPVQSSSAPSTASADIHFFAPDVNALIENRFEPIERSLSLPSIGPQVENEMQIQEPIEESNKDGMDFQELREEAPPAITSTPFNTPTVAESTPPPQGAQEDPHDGGGAHQEAPPLLSVQEATPQHTRRQTPEQPLDRRQTASVERLDVWTQKDETLSSETTGSEENQKPSSMATKRSPTKTPRRKRAQPVGRLSRSQSPQSRRRPSRAPQHLYIKTTPAIPANANIRLILANVARTEGPFESPHEASRAALLALQDDAWTTKVEGMLAVTRLATFHGPALHKEQHALVTALLAETRNLRSTVARAAIFALGELFARLRHQVEPEMDAMVAALLAKSADNAVFIREDVERALLHAVEQMPQTRTAIALIVGGASHRNALVRRTSAQFVALLVERMGATKCLLGPRDIGEHVLPAAARFVQDSSAATRYYGRRVFAQLLTHSAFEKLLRKHVTPGTYRNICGILESIKRRVSIGKSVPPNACPLTAFSRRASAIGRKTCLRR</sequence>
<dbReference type="PANTHER" id="PTHR21567:SF87">
    <property type="entry name" value="CRESCERIN-LIKE PROTEIN CHE-12"/>
    <property type="match status" value="1"/>
</dbReference>
<dbReference type="Gene3D" id="1.25.10.10">
    <property type="entry name" value="Leucine-rich Repeat Variant"/>
    <property type="match status" value="3"/>
</dbReference>
<feature type="compositionally biased region" description="Polar residues" evidence="6">
    <location>
        <begin position="813"/>
        <end position="825"/>
    </location>
</feature>
<name>A0A7R9LUA1_9ACAR</name>
<evidence type="ECO:0000256" key="6">
    <source>
        <dbReference type="SAM" id="MobiDB-lite"/>
    </source>
</evidence>
<keyword evidence="9" id="KW-1185">Reference proteome</keyword>
<evidence type="ECO:0000256" key="4">
    <source>
        <dbReference type="ARBA" id="ARBA00023212"/>
    </source>
</evidence>
<dbReference type="Pfam" id="PF21040">
    <property type="entry name" value="CEP104-like_TOG"/>
    <property type="match status" value="1"/>
</dbReference>
<dbReference type="GO" id="GO:1902903">
    <property type="term" value="P:regulation of supramolecular fiber organization"/>
    <property type="evidence" value="ECO:0007669"/>
    <property type="project" value="UniProtKB-ARBA"/>
</dbReference>
<dbReference type="Pfam" id="PF12348">
    <property type="entry name" value="CLASP_N"/>
    <property type="match status" value="1"/>
</dbReference>
<dbReference type="InterPro" id="IPR034085">
    <property type="entry name" value="TOG"/>
</dbReference>
<reference evidence="8" key="1">
    <citation type="submission" date="2020-11" db="EMBL/GenBank/DDBJ databases">
        <authorList>
            <person name="Tran Van P."/>
        </authorList>
    </citation>
    <scope>NUCLEOTIDE SEQUENCE</scope>
</reference>
<dbReference type="GO" id="GO:0031110">
    <property type="term" value="P:regulation of microtubule polymerization or depolymerization"/>
    <property type="evidence" value="ECO:0007669"/>
    <property type="project" value="UniProtKB-ARBA"/>
</dbReference>
<feature type="compositionally biased region" description="Basic residues" evidence="6">
    <location>
        <begin position="912"/>
        <end position="922"/>
    </location>
</feature>
<dbReference type="AlphaFoldDB" id="A0A7R9LUA1"/>
<dbReference type="EMBL" id="CAJPVJ010002965">
    <property type="protein sequence ID" value="CAG2167027.1"/>
    <property type="molecule type" value="Genomic_DNA"/>
</dbReference>
<keyword evidence="4" id="KW-0206">Cytoskeleton</keyword>
<evidence type="ECO:0000256" key="5">
    <source>
        <dbReference type="PROSITE-ProRule" id="PRU00103"/>
    </source>
</evidence>
<evidence type="ECO:0000256" key="1">
    <source>
        <dbReference type="ARBA" id="ARBA00004245"/>
    </source>
</evidence>
<evidence type="ECO:0000259" key="7">
    <source>
        <dbReference type="SMART" id="SM01349"/>
    </source>
</evidence>
<dbReference type="SMART" id="SM01349">
    <property type="entry name" value="TOG"/>
    <property type="match status" value="2"/>
</dbReference>
<dbReference type="GO" id="GO:0008017">
    <property type="term" value="F:microtubule binding"/>
    <property type="evidence" value="ECO:0007669"/>
    <property type="project" value="TreeGrafter"/>
</dbReference>
<gene>
    <name evidence="8" type="ORF">ONB1V03_LOCUS6539</name>
</gene>
<dbReference type="SUPFAM" id="SSF48371">
    <property type="entry name" value="ARM repeat"/>
    <property type="match status" value="2"/>
</dbReference>
<dbReference type="InterPro" id="IPR016024">
    <property type="entry name" value="ARM-type_fold"/>
</dbReference>